<dbReference type="EMBL" id="JANLCJ010000001">
    <property type="protein sequence ID" value="MCS5732889.1"/>
    <property type="molecule type" value="Genomic_DNA"/>
</dbReference>
<reference evidence="1" key="1">
    <citation type="submission" date="2022-08" db="EMBL/GenBank/DDBJ databases">
        <authorList>
            <person name="Deng Y."/>
            <person name="Han X.-F."/>
            <person name="Zhang Y.-Q."/>
        </authorList>
    </citation>
    <scope>NUCLEOTIDE SEQUENCE</scope>
    <source>
        <strain evidence="1">CPCC 203386</strain>
    </source>
</reference>
<protein>
    <submittedName>
        <fullName evidence="1">Uncharacterized protein</fullName>
    </submittedName>
</protein>
<dbReference type="RefSeq" id="WP_259537560.1">
    <property type="nucleotide sequence ID" value="NZ_JANLCJ010000001.1"/>
</dbReference>
<keyword evidence="2" id="KW-1185">Reference proteome</keyword>
<accession>A0ABT2GY50</accession>
<organism evidence="1 2">
    <name type="scientific">Herbiconiux daphne</name>
    <dbReference type="NCBI Taxonomy" id="2970914"/>
    <lineage>
        <taxon>Bacteria</taxon>
        <taxon>Bacillati</taxon>
        <taxon>Actinomycetota</taxon>
        <taxon>Actinomycetes</taxon>
        <taxon>Micrococcales</taxon>
        <taxon>Microbacteriaceae</taxon>
        <taxon>Herbiconiux</taxon>
    </lineage>
</organism>
<dbReference type="Proteomes" id="UP001165586">
    <property type="component" value="Unassembled WGS sequence"/>
</dbReference>
<sequence>MPGALDRDDIIAGLRELIAELRAGDQWRASDSWAGLHWPCVTSIAGLRKISTHSTFAPAVTKKWRLPPRGSPSDTTGTRPG</sequence>
<name>A0ABT2GY50_9MICO</name>
<evidence type="ECO:0000313" key="1">
    <source>
        <dbReference type="EMBL" id="MCS5732889.1"/>
    </source>
</evidence>
<comment type="caution">
    <text evidence="1">The sequence shown here is derived from an EMBL/GenBank/DDBJ whole genome shotgun (WGS) entry which is preliminary data.</text>
</comment>
<evidence type="ECO:0000313" key="2">
    <source>
        <dbReference type="Proteomes" id="UP001165586"/>
    </source>
</evidence>
<gene>
    <name evidence="1" type="ORF">N1032_03920</name>
</gene>
<proteinExistence type="predicted"/>